<keyword evidence="2" id="KW-1185">Reference proteome</keyword>
<reference evidence="1" key="1">
    <citation type="submission" date="2023-03" db="EMBL/GenBank/DDBJ databases">
        <title>Electrophorus voltai genome.</title>
        <authorList>
            <person name="Bian C."/>
        </authorList>
    </citation>
    <scope>NUCLEOTIDE SEQUENCE</scope>
    <source>
        <strain evidence="1">CB-2022</strain>
        <tissue evidence="1">Muscle</tissue>
    </source>
</reference>
<dbReference type="Proteomes" id="UP001239994">
    <property type="component" value="Unassembled WGS sequence"/>
</dbReference>
<name>A0AAD8YZX7_9TELE</name>
<evidence type="ECO:0000313" key="2">
    <source>
        <dbReference type="Proteomes" id="UP001239994"/>
    </source>
</evidence>
<dbReference type="AlphaFoldDB" id="A0AAD8YZX7"/>
<comment type="caution">
    <text evidence="1">The sequence shown here is derived from an EMBL/GenBank/DDBJ whole genome shotgun (WGS) entry which is preliminary data.</text>
</comment>
<dbReference type="EMBL" id="JAROKS010000021">
    <property type="protein sequence ID" value="KAK1790060.1"/>
    <property type="molecule type" value="Genomic_DNA"/>
</dbReference>
<proteinExistence type="predicted"/>
<accession>A0AAD8YZX7</accession>
<organism evidence="1 2">
    <name type="scientific">Electrophorus voltai</name>
    <dbReference type="NCBI Taxonomy" id="2609070"/>
    <lineage>
        <taxon>Eukaryota</taxon>
        <taxon>Metazoa</taxon>
        <taxon>Chordata</taxon>
        <taxon>Craniata</taxon>
        <taxon>Vertebrata</taxon>
        <taxon>Euteleostomi</taxon>
        <taxon>Actinopterygii</taxon>
        <taxon>Neopterygii</taxon>
        <taxon>Teleostei</taxon>
        <taxon>Ostariophysi</taxon>
        <taxon>Gymnotiformes</taxon>
        <taxon>Gymnotoidei</taxon>
        <taxon>Gymnotidae</taxon>
        <taxon>Electrophorus</taxon>
    </lineage>
</organism>
<gene>
    <name evidence="1" type="ORF">P4O66_002371</name>
</gene>
<dbReference type="PANTHER" id="PTHR47510">
    <property type="entry name" value="REVERSE TRANSCRIPTASE DOMAIN-CONTAINING PROTEIN"/>
    <property type="match status" value="1"/>
</dbReference>
<dbReference type="PANTHER" id="PTHR47510:SF3">
    <property type="entry name" value="ENDO_EXONUCLEASE_PHOSPHATASE DOMAIN-CONTAINING PROTEIN"/>
    <property type="match status" value="1"/>
</dbReference>
<protein>
    <submittedName>
        <fullName evidence="1">Uncharacterized protein</fullName>
    </submittedName>
</protein>
<sequence length="150" mass="16598">MVTGVNGEAGRMGGDEIAKEVIEAANVNQRILLEEYAESVMGFISKCVEDVTVIKNITTRANQKPWLTREECADKLVYILTDIYNTSLSQAIVPQCFKATTNAPLPNKTPALTLNDYRPVALTPIMMKCFERHNVKTSCNARPTPVSRPP</sequence>
<evidence type="ECO:0000313" key="1">
    <source>
        <dbReference type="EMBL" id="KAK1790060.1"/>
    </source>
</evidence>